<proteinExistence type="predicted"/>
<accession>A0A7K1TET4</accession>
<protein>
    <submittedName>
        <fullName evidence="1">Uncharacterized protein</fullName>
    </submittedName>
</protein>
<dbReference type="AlphaFoldDB" id="A0A7K1TET4"/>
<gene>
    <name evidence="1" type="ORF">GO988_11345</name>
</gene>
<dbReference type="EMBL" id="WQKZ01000002">
    <property type="protein sequence ID" value="MVN76919.1"/>
    <property type="molecule type" value="Genomic_DNA"/>
</dbReference>
<sequence length="186" mass="20449">MYRPAFAPSKLRLNYEKTWQTLTRLFKQPGLIKPAQRPEHLEEALASQKFKLPKIKGNVVHTMKEIVNIFIANYKKASGTINLAIKTTRRGLMKRGSNHDPKTAYRHILALIEYGFLRGKVQIKGGLQLLINPACLVFDASPAEAAAALAPSYPQAPAMPTVSPAEGLASLLAFASKSTQKRGKPS</sequence>
<comment type="caution">
    <text evidence="1">The sequence shown here is derived from an EMBL/GenBank/DDBJ whole genome shotgun (WGS) entry which is preliminary data.</text>
</comment>
<organism evidence="1 2">
    <name type="scientific">Hymenobacter ginkgonis</name>
    <dbReference type="NCBI Taxonomy" id="2682976"/>
    <lineage>
        <taxon>Bacteria</taxon>
        <taxon>Pseudomonadati</taxon>
        <taxon>Bacteroidota</taxon>
        <taxon>Cytophagia</taxon>
        <taxon>Cytophagales</taxon>
        <taxon>Hymenobacteraceae</taxon>
        <taxon>Hymenobacter</taxon>
    </lineage>
</organism>
<evidence type="ECO:0000313" key="2">
    <source>
        <dbReference type="Proteomes" id="UP000441336"/>
    </source>
</evidence>
<reference evidence="1 2" key="1">
    <citation type="submission" date="2019-12" db="EMBL/GenBank/DDBJ databases">
        <title>Hymenobacter sp. HMF4947 Genome sequencing and assembly.</title>
        <authorList>
            <person name="Kang H."/>
            <person name="Cha I."/>
            <person name="Kim H."/>
            <person name="Joh K."/>
        </authorList>
    </citation>
    <scope>NUCLEOTIDE SEQUENCE [LARGE SCALE GENOMIC DNA]</scope>
    <source>
        <strain evidence="1 2">HMF4947</strain>
    </source>
</reference>
<keyword evidence="2" id="KW-1185">Reference proteome</keyword>
<dbReference type="RefSeq" id="WP_157565287.1">
    <property type="nucleotide sequence ID" value="NZ_WQKZ01000002.1"/>
</dbReference>
<evidence type="ECO:0000313" key="1">
    <source>
        <dbReference type="EMBL" id="MVN76919.1"/>
    </source>
</evidence>
<dbReference type="Proteomes" id="UP000441336">
    <property type="component" value="Unassembled WGS sequence"/>
</dbReference>
<name>A0A7K1TET4_9BACT</name>